<keyword evidence="3" id="KW-0547">Nucleotide-binding</keyword>
<keyword evidence="4" id="KW-0648">Protein biosynthesis</keyword>
<feature type="domain" description="Tr-type G" evidence="6">
    <location>
        <begin position="1"/>
        <end position="98"/>
    </location>
</feature>
<dbReference type="PROSITE" id="PS51722">
    <property type="entry name" value="G_TR_2"/>
    <property type="match status" value="1"/>
</dbReference>
<dbReference type="InterPro" id="IPR015760">
    <property type="entry name" value="TIF_IF2"/>
</dbReference>
<evidence type="ECO:0000256" key="5">
    <source>
        <dbReference type="ARBA" id="ARBA00023134"/>
    </source>
</evidence>
<keyword evidence="8" id="KW-1185">Reference proteome</keyword>
<evidence type="ECO:0000256" key="1">
    <source>
        <dbReference type="ARBA" id="ARBA00007733"/>
    </source>
</evidence>
<dbReference type="PANTHER" id="PTHR43381:SF5">
    <property type="entry name" value="TR-TYPE G DOMAIN-CONTAINING PROTEIN"/>
    <property type="match status" value="1"/>
</dbReference>
<dbReference type="SUPFAM" id="SSF52540">
    <property type="entry name" value="P-loop containing nucleoside triphosphate hydrolases"/>
    <property type="match status" value="1"/>
</dbReference>
<reference evidence="7" key="1">
    <citation type="submission" date="2022-03" db="EMBL/GenBank/DDBJ databases">
        <title>Draft genome sequence of Aduncisulcus paluster, a free-living microaerophilic Fornicata.</title>
        <authorList>
            <person name="Yuyama I."/>
            <person name="Kume K."/>
            <person name="Tamura T."/>
            <person name="Inagaki Y."/>
            <person name="Hashimoto T."/>
        </authorList>
    </citation>
    <scope>NUCLEOTIDE SEQUENCE</scope>
    <source>
        <strain evidence="7">NY0171</strain>
    </source>
</reference>
<feature type="non-terminal residue" evidence="7">
    <location>
        <position position="98"/>
    </location>
</feature>
<sequence>MLDHIRNTNVIAGEAGGITQHIGAYHVSLGDGKDITFLDTPGHEAFTAMRARGAQVTDIAIIIVAADDNVMPQTVEAINHASAAGVPIVFAVNKIDKP</sequence>
<evidence type="ECO:0000313" key="8">
    <source>
        <dbReference type="Proteomes" id="UP001057375"/>
    </source>
</evidence>
<proteinExistence type="inferred from homology"/>
<accession>A0ABQ5K2R5</accession>
<keyword evidence="2 7" id="KW-0396">Initiation factor</keyword>
<dbReference type="InterPro" id="IPR000795">
    <property type="entry name" value="T_Tr_GTP-bd_dom"/>
</dbReference>
<evidence type="ECO:0000313" key="7">
    <source>
        <dbReference type="EMBL" id="GKT26539.1"/>
    </source>
</evidence>
<evidence type="ECO:0000256" key="4">
    <source>
        <dbReference type="ARBA" id="ARBA00022917"/>
    </source>
</evidence>
<organism evidence="7 8">
    <name type="scientific">Aduncisulcus paluster</name>
    <dbReference type="NCBI Taxonomy" id="2918883"/>
    <lineage>
        <taxon>Eukaryota</taxon>
        <taxon>Metamonada</taxon>
        <taxon>Carpediemonas-like organisms</taxon>
        <taxon>Aduncisulcus</taxon>
    </lineage>
</organism>
<gene>
    <name evidence="7" type="ORF">ADUPG1_004705</name>
</gene>
<dbReference type="PRINTS" id="PR00315">
    <property type="entry name" value="ELONGATNFCT"/>
</dbReference>
<dbReference type="InterPro" id="IPR027417">
    <property type="entry name" value="P-loop_NTPase"/>
</dbReference>
<protein>
    <submittedName>
        <fullName evidence="7">Translation initiation factor IF- 2 like protein</fullName>
    </submittedName>
</protein>
<dbReference type="Proteomes" id="UP001057375">
    <property type="component" value="Unassembled WGS sequence"/>
</dbReference>
<dbReference type="CDD" id="cd01887">
    <property type="entry name" value="IF2_eIF5B"/>
    <property type="match status" value="1"/>
</dbReference>
<evidence type="ECO:0000256" key="3">
    <source>
        <dbReference type="ARBA" id="ARBA00022741"/>
    </source>
</evidence>
<evidence type="ECO:0000256" key="2">
    <source>
        <dbReference type="ARBA" id="ARBA00022540"/>
    </source>
</evidence>
<dbReference type="Gene3D" id="3.40.50.300">
    <property type="entry name" value="P-loop containing nucleotide triphosphate hydrolases"/>
    <property type="match status" value="1"/>
</dbReference>
<dbReference type="Pfam" id="PF00009">
    <property type="entry name" value="GTP_EFTU"/>
    <property type="match status" value="1"/>
</dbReference>
<name>A0ABQ5K2R5_9EUKA</name>
<comment type="caution">
    <text evidence="7">The sequence shown here is derived from an EMBL/GenBank/DDBJ whole genome shotgun (WGS) entry which is preliminary data.</text>
</comment>
<evidence type="ECO:0000259" key="6">
    <source>
        <dbReference type="PROSITE" id="PS51722"/>
    </source>
</evidence>
<dbReference type="EMBL" id="BQXS01007235">
    <property type="protein sequence ID" value="GKT26539.1"/>
    <property type="molecule type" value="Genomic_DNA"/>
</dbReference>
<keyword evidence="5" id="KW-0342">GTP-binding</keyword>
<dbReference type="PANTHER" id="PTHR43381">
    <property type="entry name" value="TRANSLATION INITIATION FACTOR IF-2-RELATED"/>
    <property type="match status" value="1"/>
</dbReference>
<dbReference type="InterPro" id="IPR005225">
    <property type="entry name" value="Small_GTP-bd"/>
</dbReference>
<dbReference type="NCBIfam" id="TIGR00231">
    <property type="entry name" value="small_GTP"/>
    <property type="match status" value="1"/>
</dbReference>
<comment type="similarity">
    <text evidence="1">Belongs to the TRAFAC class translation factor GTPase superfamily. Classic translation factor GTPase family. IF-2 subfamily.</text>
</comment>
<dbReference type="GO" id="GO:0003743">
    <property type="term" value="F:translation initiation factor activity"/>
    <property type="evidence" value="ECO:0007669"/>
    <property type="project" value="UniProtKB-KW"/>
</dbReference>